<organism evidence="3 4">
    <name type="scientific">Namhaeicola litoreus</name>
    <dbReference type="NCBI Taxonomy" id="1052145"/>
    <lineage>
        <taxon>Bacteria</taxon>
        <taxon>Pseudomonadati</taxon>
        <taxon>Bacteroidota</taxon>
        <taxon>Flavobacteriia</taxon>
        <taxon>Flavobacteriales</taxon>
        <taxon>Flavobacteriaceae</taxon>
        <taxon>Namhaeicola</taxon>
    </lineage>
</organism>
<dbReference type="Pfam" id="PF01041">
    <property type="entry name" value="DegT_DnrJ_EryC1"/>
    <property type="match status" value="1"/>
</dbReference>
<reference evidence="4" key="1">
    <citation type="journal article" date="2019" name="Int. J. Syst. Evol. Microbiol.">
        <title>The Global Catalogue of Microorganisms (GCM) 10K type strain sequencing project: providing services to taxonomists for standard genome sequencing and annotation.</title>
        <authorList>
            <consortium name="The Broad Institute Genomics Platform"/>
            <consortium name="The Broad Institute Genome Sequencing Center for Infectious Disease"/>
            <person name="Wu L."/>
            <person name="Ma J."/>
        </authorList>
    </citation>
    <scope>NUCLEOTIDE SEQUENCE [LARGE SCALE GENOMIC DNA]</scope>
    <source>
        <strain evidence="4">CCUG 61485</strain>
    </source>
</reference>
<evidence type="ECO:0000313" key="3">
    <source>
        <dbReference type="EMBL" id="MFD1316849.1"/>
    </source>
</evidence>
<dbReference type="InterPro" id="IPR015421">
    <property type="entry name" value="PyrdxlP-dep_Trfase_major"/>
</dbReference>
<keyword evidence="4" id="KW-1185">Reference proteome</keyword>
<gene>
    <name evidence="3" type="ORF">ACFQ39_14580</name>
</gene>
<evidence type="ECO:0000256" key="2">
    <source>
        <dbReference type="RuleBase" id="RU004508"/>
    </source>
</evidence>
<dbReference type="InterPro" id="IPR000653">
    <property type="entry name" value="DegT/StrS_aminotransferase"/>
</dbReference>
<sequence length="318" mass="37193">MFIKNPPPSYVPKYRIGPFRTIDLSINTNLIFSSEIDNYFDNRFGSFNYSYHYRGRKAFYLALSQYNLQKDDEVAIITTSQNTYISGCVTVEIEKFCNWSREINEKTKIIFVNHEFGFPYEDLANLKQYGLPIIEDCAHSFYSESTNKTIGKIGDFVIYSFPKMFPLQIGGLLVSNCGIKFKKDDFLDKGELNYIKSVLSRYFPDKREVLKKRIHNYNLLMNKFSDLGFKPRFELQSGYVPGVFMFKVPDENIDLIKLRKHVEIHGIECSVFYGERAFFVPVHQNLNDFDIDYIYFTIQNFVNETEKNQLIGNDPQSA</sequence>
<evidence type="ECO:0000313" key="4">
    <source>
        <dbReference type="Proteomes" id="UP001597201"/>
    </source>
</evidence>
<dbReference type="Proteomes" id="UP001597201">
    <property type="component" value="Unassembled WGS sequence"/>
</dbReference>
<dbReference type="InterPro" id="IPR015424">
    <property type="entry name" value="PyrdxlP-dep_Trfase"/>
</dbReference>
<name>A0ABW3Y7W8_9FLAO</name>
<evidence type="ECO:0000256" key="1">
    <source>
        <dbReference type="ARBA" id="ARBA00037999"/>
    </source>
</evidence>
<proteinExistence type="inferred from homology"/>
<keyword evidence="3" id="KW-0808">Transferase</keyword>
<dbReference type="Gene3D" id="3.40.640.10">
    <property type="entry name" value="Type I PLP-dependent aspartate aminotransferase-like (Major domain)"/>
    <property type="match status" value="1"/>
</dbReference>
<dbReference type="RefSeq" id="WP_377180294.1">
    <property type="nucleotide sequence ID" value="NZ_JBHTMY010000004.1"/>
</dbReference>
<dbReference type="GO" id="GO:0008483">
    <property type="term" value="F:transaminase activity"/>
    <property type="evidence" value="ECO:0007669"/>
    <property type="project" value="UniProtKB-KW"/>
</dbReference>
<accession>A0ABW3Y7W8</accession>
<protein>
    <submittedName>
        <fullName evidence="3">DegT/DnrJ/EryC1/StrS family aminotransferase</fullName>
    </submittedName>
</protein>
<comment type="similarity">
    <text evidence="1 2">Belongs to the DegT/DnrJ/EryC1 family.</text>
</comment>
<comment type="caution">
    <text evidence="3">The sequence shown here is derived from an EMBL/GenBank/DDBJ whole genome shotgun (WGS) entry which is preliminary data.</text>
</comment>
<dbReference type="SUPFAM" id="SSF53383">
    <property type="entry name" value="PLP-dependent transferases"/>
    <property type="match status" value="1"/>
</dbReference>
<keyword evidence="2" id="KW-0663">Pyridoxal phosphate</keyword>
<dbReference type="PANTHER" id="PTHR30244:SF34">
    <property type="entry name" value="DTDP-4-AMINO-4,6-DIDEOXYGALACTOSE TRANSAMINASE"/>
    <property type="match status" value="1"/>
</dbReference>
<dbReference type="EMBL" id="JBHTMY010000004">
    <property type="protein sequence ID" value="MFD1316849.1"/>
    <property type="molecule type" value="Genomic_DNA"/>
</dbReference>
<dbReference type="PANTHER" id="PTHR30244">
    <property type="entry name" value="TRANSAMINASE"/>
    <property type="match status" value="1"/>
</dbReference>
<keyword evidence="3" id="KW-0032">Aminotransferase</keyword>